<feature type="region of interest" description="Disordered" evidence="3">
    <location>
        <begin position="1426"/>
        <end position="1453"/>
    </location>
</feature>
<evidence type="ECO:0000259" key="5">
    <source>
        <dbReference type="Pfam" id="PF25029"/>
    </source>
</evidence>
<reference evidence="6 7" key="1">
    <citation type="journal article" date="2010" name="Nature">
        <title>Genome sequencing and analysis of the model grass Brachypodium distachyon.</title>
        <authorList>
            <consortium name="International Brachypodium Initiative"/>
        </authorList>
    </citation>
    <scope>NUCLEOTIDE SEQUENCE [LARGE SCALE GENOMIC DNA]</scope>
    <source>
        <strain evidence="6 7">Bd21</strain>
    </source>
</reference>
<feature type="compositionally biased region" description="Polar residues" evidence="3">
    <location>
        <begin position="1105"/>
        <end position="1117"/>
    </location>
</feature>
<feature type="compositionally biased region" description="Gly residues" evidence="3">
    <location>
        <begin position="44"/>
        <end position="55"/>
    </location>
</feature>
<dbReference type="Gene3D" id="3.40.50.10810">
    <property type="entry name" value="Tandem AAA-ATPase domain"/>
    <property type="match status" value="1"/>
</dbReference>
<gene>
    <name evidence="6" type="ORF">BRADI_2g19211v3</name>
</gene>
<dbReference type="ExpressionAtlas" id="A0A2K2D9B8">
    <property type="expression patterns" value="baseline and differential"/>
</dbReference>
<dbReference type="GO" id="GO:0005634">
    <property type="term" value="C:nucleus"/>
    <property type="evidence" value="ECO:0000318"/>
    <property type="project" value="GO_Central"/>
</dbReference>
<dbReference type="GO" id="GO:0016887">
    <property type="term" value="F:ATP hydrolysis activity"/>
    <property type="evidence" value="ECO:0000318"/>
    <property type="project" value="GO_Central"/>
</dbReference>
<feature type="region of interest" description="Disordered" evidence="3">
    <location>
        <begin position="1012"/>
        <end position="1118"/>
    </location>
</feature>
<dbReference type="OrthoDB" id="885191at2759"/>
<proteinExistence type="predicted"/>
<dbReference type="GO" id="GO:0140658">
    <property type="term" value="F:ATP-dependent chromatin remodeler activity"/>
    <property type="evidence" value="ECO:0000318"/>
    <property type="project" value="GO_Central"/>
</dbReference>
<dbReference type="EMBL" id="CM000881">
    <property type="protein sequence ID" value="PNT70857.1"/>
    <property type="molecule type" value="Genomic_DNA"/>
</dbReference>
<dbReference type="GO" id="GO:0003677">
    <property type="term" value="F:DNA binding"/>
    <property type="evidence" value="ECO:0000318"/>
    <property type="project" value="GO_Central"/>
</dbReference>
<dbReference type="Gene3D" id="3.40.50.300">
    <property type="entry name" value="P-loop containing nucleotide triphosphate hydrolases"/>
    <property type="match status" value="1"/>
</dbReference>
<feature type="domain" description="SNF2 N-terminal" evidence="4">
    <location>
        <begin position="183"/>
        <end position="337"/>
    </location>
</feature>
<dbReference type="GO" id="GO:0042393">
    <property type="term" value="F:histone binding"/>
    <property type="evidence" value="ECO:0000318"/>
    <property type="project" value="GO_Central"/>
</dbReference>
<evidence type="ECO:0000256" key="1">
    <source>
        <dbReference type="ARBA" id="ARBA00004123"/>
    </source>
</evidence>
<dbReference type="InterPro" id="IPR027417">
    <property type="entry name" value="P-loop_NTPase"/>
</dbReference>
<dbReference type="InterPro" id="IPR056882">
    <property type="entry name" value="MOM1_dom"/>
</dbReference>
<protein>
    <submittedName>
        <fullName evidence="6 7">Uncharacterized protein</fullName>
    </submittedName>
</protein>
<dbReference type="Pfam" id="PF00176">
    <property type="entry name" value="SNF2-rel_dom"/>
    <property type="match status" value="1"/>
</dbReference>
<feature type="compositionally biased region" description="Polar residues" evidence="3">
    <location>
        <begin position="1429"/>
        <end position="1444"/>
    </location>
</feature>
<reference evidence="7" key="3">
    <citation type="submission" date="2018-08" db="UniProtKB">
        <authorList>
            <consortium name="EnsemblPlants"/>
        </authorList>
    </citation>
    <scope>IDENTIFICATION</scope>
    <source>
        <strain evidence="7">cv. Bd21</strain>
    </source>
</reference>
<comment type="subcellular location">
    <subcellularLocation>
        <location evidence="1">Nucleus</location>
    </subcellularLocation>
</comment>
<evidence type="ECO:0000313" key="8">
    <source>
        <dbReference type="Proteomes" id="UP000008810"/>
    </source>
</evidence>
<dbReference type="GO" id="GO:0006338">
    <property type="term" value="P:chromatin remodeling"/>
    <property type="evidence" value="ECO:0000318"/>
    <property type="project" value="GO_Central"/>
</dbReference>
<evidence type="ECO:0000256" key="3">
    <source>
        <dbReference type="SAM" id="MobiDB-lite"/>
    </source>
</evidence>
<feature type="compositionally biased region" description="Polar residues" evidence="3">
    <location>
        <begin position="95"/>
        <end position="114"/>
    </location>
</feature>
<name>A0A2K2D9B8_BRADI</name>
<feature type="compositionally biased region" description="Basic and acidic residues" evidence="3">
    <location>
        <begin position="1080"/>
        <end position="1093"/>
    </location>
</feature>
<dbReference type="InParanoid" id="A0A2K2D9B8"/>
<evidence type="ECO:0000256" key="2">
    <source>
        <dbReference type="ARBA" id="ARBA00023242"/>
    </source>
</evidence>
<dbReference type="GO" id="GO:0005524">
    <property type="term" value="F:ATP binding"/>
    <property type="evidence" value="ECO:0007669"/>
    <property type="project" value="InterPro"/>
</dbReference>
<keyword evidence="8" id="KW-1185">Reference proteome</keyword>
<feature type="compositionally biased region" description="Polar residues" evidence="3">
    <location>
        <begin position="1059"/>
        <end position="1079"/>
    </location>
</feature>
<evidence type="ECO:0000313" key="6">
    <source>
        <dbReference type="EMBL" id="PNT70857.1"/>
    </source>
</evidence>
<dbReference type="PANTHER" id="PTHR45623">
    <property type="entry name" value="CHROMODOMAIN-HELICASE-DNA-BINDING PROTEIN 3-RELATED-RELATED"/>
    <property type="match status" value="1"/>
</dbReference>
<dbReference type="Pfam" id="PF25029">
    <property type="entry name" value="MOM1"/>
    <property type="match status" value="1"/>
</dbReference>
<keyword evidence="2" id="KW-0539">Nucleus</keyword>
<dbReference type="EnsemblPlants" id="PNT70857">
    <property type="protein sequence ID" value="PNT70857"/>
    <property type="gene ID" value="BRADI_2g19211v3"/>
</dbReference>
<dbReference type="InterPro" id="IPR038718">
    <property type="entry name" value="SNF2-like_sf"/>
</dbReference>
<dbReference type="Proteomes" id="UP000008810">
    <property type="component" value="Chromosome 2"/>
</dbReference>
<dbReference type="GO" id="GO:0000785">
    <property type="term" value="C:chromatin"/>
    <property type="evidence" value="ECO:0000318"/>
    <property type="project" value="GO_Central"/>
</dbReference>
<feature type="region of interest" description="Disordered" evidence="3">
    <location>
        <begin position="1"/>
        <end position="55"/>
    </location>
</feature>
<dbReference type="GO" id="GO:0003682">
    <property type="term" value="F:chromatin binding"/>
    <property type="evidence" value="ECO:0000318"/>
    <property type="project" value="GO_Central"/>
</dbReference>
<accession>A0A2K2D9B8</accession>
<feature type="region of interest" description="Disordered" evidence="3">
    <location>
        <begin position="89"/>
        <end position="120"/>
    </location>
</feature>
<dbReference type="Gramene" id="PNT70857">
    <property type="protein sequence ID" value="PNT70857"/>
    <property type="gene ID" value="BRADI_2g19211v3"/>
</dbReference>
<reference evidence="6" key="2">
    <citation type="submission" date="2017-06" db="EMBL/GenBank/DDBJ databases">
        <title>WGS assembly of Brachypodium distachyon.</title>
        <authorList>
            <consortium name="The International Brachypodium Initiative"/>
            <person name="Lucas S."/>
            <person name="Harmon-Smith M."/>
            <person name="Lail K."/>
            <person name="Tice H."/>
            <person name="Grimwood J."/>
            <person name="Bruce D."/>
            <person name="Barry K."/>
            <person name="Shu S."/>
            <person name="Lindquist E."/>
            <person name="Wang M."/>
            <person name="Pitluck S."/>
            <person name="Vogel J.P."/>
            <person name="Garvin D.F."/>
            <person name="Mockler T.C."/>
            <person name="Schmutz J."/>
            <person name="Rokhsar D."/>
            <person name="Bevan M.W."/>
        </authorList>
    </citation>
    <scope>NUCLEOTIDE SEQUENCE</scope>
    <source>
        <strain evidence="6">Bd21</strain>
    </source>
</reference>
<evidence type="ECO:0000313" key="7">
    <source>
        <dbReference type="EnsemblPlants" id="PNT70857"/>
    </source>
</evidence>
<organism evidence="6">
    <name type="scientific">Brachypodium distachyon</name>
    <name type="common">Purple false brome</name>
    <name type="synonym">Trachynia distachya</name>
    <dbReference type="NCBI Taxonomy" id="15368"/>
    <lineage>
        <taxon>Eukaryota</taxon>
        <taxon>Viridiplantae</taxon>
        <taxon>Streptophyta</taxon>
        <taxon>Embryophyta</taxon>
        <taxon>Tracheophyta</taxon>
        <taxon>Spermatophyta</taxon>
        <taxon>Magnoliopsida</taxon>
        <taxon>Liliopsida</taxon>
        <taxon>Poales</taxon>
        <taxon>Poaceae</taxon>
        <taxon>BOP clade</taxon>
        <taxon>Pooideae</taxon>
        <taxon>Stipodae</taxon>
        <taxon>Brachypodieae</taxon>
        <taxon>Brachypodium</taxon>
    </lineage>
</organism>
<dbReference type="SUPFAM" id="SSF52540">
    <property type="entry name" value="P-loop containing nucleoside triphosphate hydrolases"/>
    <property type="match status" value="2"/>
</dbReference>
<dbReference type="STRING" id="15368.A0A2K2D9B8"/>
<feature type="domain" description="MOM1 alpha-helical" evidence="5">
    <location>
        <begin position="781"/>
        <end position="899"/>
    </location>
</feature>
<dbReference type="PANTHER" id="PTHR45623:SF36">
    <property type="entry name" value="CHROMO DOMAIN-CONTAINING PROTEIN"/>
    <property type="match status" value="1"/>
</dbReference>
<evidence type="ECO:0000259" key="4">
    <source>
        <dbReference type="Pfam" id="PF00176"/>
    </source>
</evidence>
<dbReference type="InterPro" id="IPR000330">
    <property type="entry name" value="SNF2_N"/>
</dbReference>
<sequence length="1453" mass="159872">MRRRRPLGGGAEDGRGGGRWRRPQRREGDRGDQGRARQRRDKGGPWGGGGFGGRWVLGQRRAVGVGGGGGRSEGKEIAELEAVRFKVTPSDETDGNSNMRVACGTPNSSLVNQSRRVREPRTELLARPENRFEAAKQFSIPKKAKVKQSPFQKLQRLPVGCHLDFDHDHLCSINHLREFWYRSHGGVLVDDKERVTKTVLFTMSVWPEVCKPFLIVTPPPSLSLWEDQFNNLAPFINVVMYGGGKDKLKSIQDLEFYDNRGCTMLQVLLSHPDAILEDIQPIARIGWEAIIVDCYQNSASTYLEQLKKLSADFRLFLLSSPIKDKLSEYMKLLPFLTGEQENDNYADTTDAVLMSETKFRGHIAYERQSDPLKYLEYWVHANFARLQLGIYCSVLLANSSTLQSQTETDSIGAHCHILMSLSKCCDDPCLVDARTGTIDARVHSCGKLLLLENMLKEIRNNRLRVIILFQSGGAAGNPIGDILEGVVHHRFGRESYERVEDSSAISSKKAAVDMFNDKSKGRFVFLIESRSCLSNIELSSIDAIIIYNSDWNPLNDLKALQRIKIESQFKYASIFRLYTPFTIEEKRLVLAKEGIPITNIQDITCSLSHSLIRWGPSFLFTTLDELQQDNYASKSSERDTKLMDTVISEFVTRLPTNAEDNNKINSTAISRANMSGDDYSRNITLIGEKERIPSVDGDPSKFWLHILDGKSPCWSYMSETSQSSCRTLKNREEPANVPAEEAGEARRKRIKIDGNHAISSLAPQLLDDTEQNLGVRKLMGTPNNLHAKLKQELSEVIKVLQLPDNVRVMAEQFLNYMLKNHLVLSEPVGMLHAFNIALCWRAASFLKHQLDQKESLALAEQFLRNECNEGLIAFMYGKLRILKKMFPRRAGESSIRCSSDGIGLPRAGCSSSVIPANDDSIGQESLTGECRNTEHAERDNIANPSMLLGGTISVVKRVSASNDGTLYADQVCLELPILASSIPTRDDQPAEAEGAGILGAVAAQDLQPEIQPSTSMQDIPSESIPVHQSVEPSLDPHPGVESAHTSDVDPPAEAGSDVLGTTSAQGLQPEMRSSTTKQQVPHERTRSEERRQEAFLPNLAPRPGQPTQLSPVTTSVSKKPRMENELLDWLKHQHTLLSKDHEQKENLDAGSVTLSGVMEQQLDSSSATQTSVSPVISSVDILQPARPYVRPSLVAQLSSSQTIQPQPTIPSNLYGASTSSHFVPASVPRGSFVAQPRIVQPQPILPGNLYRTMSPPSMMTSYGSIGAQLHAATPHLQQFGMRPPYVATLANQQHLSATPAEEQYGAGIMGATSRQAGGILTSMTSSSVHHHTISSASRLHPALPAASSLPYGRRDSSMANILRSSSSNPTFMVATQQSSDPNIVLGSTAYPLNAAPGSWHAGARIAGRVNQPGSQSALPNAHLPARLGMTSSSAGTGQGPSTSHVPVRRQRQR</sequence>
<feature type="compositionally biased region" description="Basic and acidic residues" evidence="3">
    <location>
        <begin position="25"/>
        <end position="35"/>
    </location>
</feature>